<evidence type="ECO:0000256" key="2">
    <source>
        <dbReference type="ARBA" id="ARBA00022741"/>
    </source>
</evidence>
<dbReference type="NCBIfam" id="NF040608">
    <property type="entry name" value="division_SteA"/>
    <property type="match status" value="1"/>
</dbReference>
<dbReference type="Proteomes" id="UP000054686">
    <property type="component" value="Unassembled WGS sequence"/>
</dbReference>
<dbReference type="GO" id="GO:0005524">
    <property type="term" value="F:ATP binding"/>
    <property type="evidence" value="ECO:0007669"/>
    <property type="project" value="UniProtKB-KW"/>
</dbReference>
<accession>A0A0V8RQB4</accession>
<keyword evidence="3 6" id="KW-0418">Kinase</keyword>
<keyword evidence="5" id="KW-0472">Membrane</keyword>
<evidence type="ECO:0000313" key="7">
    <source>
        <dbReference type="Proteomes" id="UP000054686"/>
    </source>
</evidence>
<dbReference type="InterPro" id="IPR047795">
    <property type="entry name" value="Put_SteA-like"/>
</dbReference>
<evidence type="ECO:0000256" key="3">
    <source>
        <dbReference type="ARBA" id="ARBA00022777"/>
    </source>
</evidence>
<dbReference type="AlphaFoldDB" id="A0A0V8RQB4"/>
<feature type="transmembrane region" description="Helical" evidence="5">
    <location>
        <begin position="336"/>
        <end position="356"/>
    </location>
</feature>
<keyword evidence="5" id="KW-0812">Transmembrane</keyword>
<protein>
    <submittedName>
        <fullName evidence="6">Thiamine pyrophosphokinase</fullName>
    </submittedName>
</protein>
<evidence type="ECO:0000313" key="6">
    <source>
        <dbReference type="EMBL" id="KSW10332.1"/>
    </source>
</evidence>
<gene>
    <name evidence="6" type="ORF">APY09_07400</name>
</gene>
<keyword evidence="5" id="KW-1133">Transmembrane helix</keyword>
<dbReference type="EMBL" id="LLVT01000003">
    <property type="protein sequence ID" value="KSW10332.1"/>
    <property type="molecule type" value="Genomic_DNA"/>
</dbReference>
<sequence length="381" mass="39457">MSETLSKESSARSGRIRIDDRPKHLATRLERGEIAVINVADLDRESAAALVAAGPVAVLNAQPSLTGRVAALGPRLILEAGIVLVDDLGQDIMSLREGQEVTVTGSKVLVDGSVIATGSIVSLDDLDVDVADSSALFAAVDASIEDYLSKDGATVLHGVDVPQLSDLGKRPILLVTGAADAKAELRALARWRSEVSPFVIAVDGGADVALKARLSLDLVVGDAELMSEKAIRKARSFIVRVGGDGLAPGADRLDRMGVVYDRIAMAGTALDAALVVAAHSTAPAVVTVGVSYGEAELVDAGRALVAPAFFSRLAVGSRIIGAQAVAATFRPRPRGWTLVLLAVVALALMGVALWSTPWGNDLLHPVTSFFVSLMHSAGGAQ</sequence>
<comment type="caution">
    <text evidence="6">The sequence shown here is derived from an EMBL/GenBank/DDBJ whole genome shotgun (WGS) entry which is preliminary data.</text>
</comment>
<dbReference type="GO" id="GO:0016301">
    <property type="term" value="F:kinase activity"/>
    <property type="evidence" value="ECO:0007669"/>
    <property type="project" value="UniProtKB-KW"/>
</dbReference>
<keyword evidence="2" id="KW-0547">Nucleotide-binding</keyword>
<dbReference type="RefSeq" id="WP_060567228.1">
    <property type="nucleotide sequence ID" value="NZ_CP040006.1"/>
</dbReference>
<evidence type="ECO:0000256" key="4">
    <source>
        <dbReference type="ARBA" id="ARBA00022840"/>
    </source>
</evidence>
<keyword evidence="1" id="KW-0808">Transferase</keyword>
<reference evidence="6 7" key="1">
    <citation type="submission" date="2015-10" db="EMBL/GenBank/DDBJ databases">
        <title>Draft Genome of Actinomyces odontolyticus subsp. actinosynbacter strain XH001.</title>
        <authorList>
            <person name="Mclean J.S."/>
            <person name="He X."/>
        </authorList>
    </citation>
    <scope>NUCLEOTIDE SEQUENCE [LARGE SCALE GENOMIC DNA]</scope>
    <source>
        <strain evidence="6 7">XH001</strain>
    </source>
</reference>
<dbReference type="GO" id="GO:0009229">
    <property type="term" value="P:thiamine diphosphate biosynthetic process"/>
    <property type="evidence" value="ECO:0007669"/>
    <property type="project" value="InterPro"/>
</dbReference>
<evidence type="ECO:0000256" key="1">
    <source>
        <dbReference type="ARBA" id="ARBA00022679"/>
    </source>
</evidence>
<dbReference type="SUPFAM" id="SSF63999">
    <property type="entry name" value="Thiamin pyrophosphokinase, catalytic domain"/>
    <property type="match status" value="1"/>
</dbReference>
<organism evidence="6 7">
    <name type="scientific">Schaalia odontolytica</name>
    <dbReference type="NCBI Taxonomy" id="1660"/>
    <lineage>
        <taxon>Bacteria</taxon>
        <taxon>Bacillati</taxon>
        <taxon>Actinomycetota</taxon>
        <taxon>Actinomycetes</taxon>
        <taxon>Actinomycetales</taxon>
        <taxon>Actinomycetaceae</taxon>
        <taxon>Schaalia</taxon>
    </lineage>
</organism>
<keyword evidence="4" id="KW-0067">ATP-binding</keyword>
<dbReference type="OrthoDB" id="5169996at2"/>
<name>A0A0V8RQB4_9ACTO</name>
<proteinExistence type="predicted"/>
<dbReference type="InterPro" id="IPR036759">
    <property type="entry name" value="TPK_catalytic_sf"/>
</dbReference>
<evidence type="ECO:0000256" key="5">
    <source>
        <dbReference type="SAM" id="Phobius"/>
    </source>
</evidence>
<dbReference type="GO" id="GO:0004788">
    <property type="term" value="F:thiamine diphosphokinase activity"/>
    <property type="evidence" value="ECO:0007669"/>
    <property type="project" value="InterPro"/>
</dbReference>